<evidence type="ECO:0000256" key="9">
    <source>
        <dbReference type="SAM" id="MobiDB-lite"/>
    </source>
</evidence>
<keyword evidence="6" id="KW-0496">Mitochondrion</keyword>
<keyword evidence="3 8" id="KW-0285">Flavoprotein</keyword>
<protein>
    <recommendedName>
        <fullName evidence="8">Sulfhydryl oxidase</fullName>
        <ecNumber evidence="8">1.8.3.2</ecNumber>
    </recommendedName>
</protein>
<dbReference type="PROSITE" id="PS51324">
    <property type="entry name" value="ERV_ALR"/>
    <property type="match status" value="1"/>
</dbReference>
<dbReference type="PANTHER" id="PTHR12645">
    <property type="entry name" value="ALR/ERV"/>
    <property type="match status" value="1"/>
</dbReference>
<name>A0AAD5WWR6_9PEZI</name>
<keyword evidence="5 8" id="KW-0560">Oxidoreductase</keyword>
<evidence type="ECO:0000256" key="4">
    <source>
        <dbReference type="ARBA" id="ARBA00022827"/>
    </source>
</evidence>
<dbReference type="GO" id="GO:0050660">
    <property type="term" value="F:flavin adenine dinucleotide binding"/>
    <property type="evidence" value="ECO:0007669"/>
    <property type="project" value="TreeGrafter"/>
</dbReference>
<evidence type="ECO:0000256" key="1">
    <source>
        <dbReference type="ARBA" id="ARBA00001974"/>
    </source>
</evidence>
<evidence type="ECO:0000313" key="12">
    <source>
        <dbReference type="Proteomes" id="UP001201980"/>
    </source>
</evidence>
<evidence type="ECO:0000256" key="6">
    <source>
        <dbReference type="ARBA" id="ARBA00023128"/>
    </source>
</evidence>
<dbReference type="EC" id="1.8.3.2" evidence="8"/>
<dbReference type="Pfam" id="PF04777">
    <property type="entry name" value="Evr1_Alr"/>
    <property type="match status" value="1"/>
</dbReference>
<gene>
    <name evidence="11" type="ORF">MKZ38_006640</name>
</gene>
<dbReference type="GO" id="GO:0016971">
    <property type="term" value="F:flavin-dependent sulfhydryl oxidase activity"/>
    <property type="evidence" value="ECO:0007669"/>
    <property type="project" value="InterPro"/>
</dbReference>
<evidence type="ECO:0000259" key="10">
    <source>
        <dbReference type="PROSITE" id="PS51324"/>
    </source>
</evidence>
<proteinExistence type="predicted"/>
<evidence type="ECO:0000256" key="7">
    <source>
        <dbReference type="ARBA" id="ARBA00023157"/>
    </source>
</evidence>
<dbReference type="Proteomes" id="UP001201980">
    <property type="component" value="Unassembled WGS sequence"/>
</dbReference>
<evidence type="ECO:0000256" key="5">
    <source>
        <dbReference type="ARBA" id="ARBA00023002"/>
    </source>
</evidence>
<evidence type="ECO:0000256" key="3">
    <source>
        <dbReference type="ARBA" id="ARBA00022630"/>
    </source>
</evidence>
<dbReference type="InterPro" id="IPR036774">
    <property type="entry name" value="ERV/ALR_sulphydryl_oxid_sf"/>
</dbReference>
<comment type="catalytic activity">
    <reaction evidence="8">
        <text>2 R'C(R)SH + O2 = R'C(R)S-S(R)CR' + H2O2</text>
        <dbReference type="Rhea" id="RHEA:17357"/>
        <dbReference type="ChEBI" id="CHEBI:15379"/>
        <dbReference type="ChEBI" id="CHEBI:16240"/>
        <dbReference type="ChEBI" id="CHEBI:16520"/>
        <dbReference type="ChEBI" id="CHEBI:17412"/>
        <dbReference type="EC" id="1.8.3.2"/>
    </reaction>
</comment>
<comment type="cofactor">
    <cofactor evidence="1 8">
        <name>FAD</name>
        <dbReference type="ChEBI" id="CHEBI:57692"/>
    </cofactor>
</comment>
<dbReference type="FunFam" id="1.20.120.310:FF:000003">
    <property type="entry name" value="Sulfhydryl oxidase"/>
    <property type="match status" value="1"/>
</dbReference>
<organism evidence="11 12">
    <name type="scientific">Zalerion maritima</name>
    <dbReference type="NCBI Taxonomy" id="339359"/>
    <lineage>
        <taxon>Eukaryota</taxon>
        <taxon>Fungi</taxon>
        <taxon>Dikarya</taxon>
        <taxon>Ascomycota</taxon>
        <taxon>Pezizomycotina</taxon>
        <taxon>Sordariomycetes</taxon>
        <taxon>Lulworthiomycetidae</taxon>
        <taxon>Lulworthiales</taxon>
        <taxon>Lulworthiaceae</taxon>
        <taxon>Zalerion</taxon>
    </lineage>
</organism>
<dbReference type="PANTHER" id="PTHR12645:SF0">
    <property type="entry name" value="FAD-LINKED SULFHYDRYL OXIDASE ALR"/>
    <property type="match status" value="1"/>
</dbReference>
<dbReference type="AlphaFoldDB" id="A0AAD5WWR6"/>
<comment type="subcellular location">
    <subcellularLocation>
        <location evidence="2">Mitochondrion intermembrane space</location>
    </subcellularLocation>
</comment>
<feature type="region of interest" description="Disordered" evidence="9">
    <location>
        <begin position="75"/>
        <end position="106"/>
    </location>
</feature>
<dbReference type="GO" id="GO:0005758">
    <property type="term" value="C:mitochondrial intermembrane space"/>
    <property type="evidence" value="ECO:0007669"/>
    <property type="project" value="UniProtKB-SubCell"/>
</dbReference>
<dbReference type="FunFam" id="4.10.320.60:FF:000002">
    <property type="entry name" value="Sulfhydryl oxidase"/>
    <property type="match status" value="1"/>
</dbReference>
<dbReference type="InterPro" id="IPR017905">
    <property type="entry name" value="ERV/ALR_sulphydryl_oxidase"/>
</dbReference>
<evidence type="ECO:0000313" key="11">
    <source>
        <dbReference type="EMBL" id="KAJ2904984.1"/>
    </source>
</evidence>
<feature type="domain" description="ERV/ALR sulfhydryl oxidase" evidence="10">
    <location>
        <begin position="145"/>
        <end position="245"/>
    </location>
</feature>
<dbReference type="SUPFAM" id="SSF69000">
    <property type="entry name" value="FAD-dependent thiol oxidase"/>
    <property type="match status" value="1"/>
</dbReference>
<reference evidence="11" key="1">
    <citation type="submission" date="2022-07" db="EMBL/GenBank/DDBJ databases">
        <title>Draft genome sequence of Zalerion maritima ATCC 34329, a (micro)plastics degrading marine fungus.</title>
        <authorList>
            <person name="Paco A."/>
            <person name="Goncalves M.F.M."/>
            <person name="Rocha-Santos T.A.P."/>
            <person name="Alves A."/>
        </authorList>
    </citation>
    <scope>NUCLEOTIDE SEQUENCE</scope>
    <source>
        <strain evidence="11">ATCC 34329</strain>
    </source>
</reference>
<accession>A0AAD5WWR6</accession>
<dbReference type="Gene3D" id="4.10.320.60">
    <property type="match status" value="1"/>
</dbReference>
<evidence type="ECO:0000256" key="2">
    <source>
        <dbReference type="ARBA" id="ARBA00004569"/>
    </source>
</evidence>
<keyword evidence="12" id="KW-1185">Reference proteome</keyword>
<dbReference type="Gene3D" id="1.20.120.310">
    <property type="entry name" value="ERV/ALR sulfhydryl oxidase domain"/>
    <property type="match status" value="1"/>
</dbReference>
<evidence type="ECO:0000256" key="8">
    <source>
        <dbReference type="RuleBase" id="RU371123"/>
    </source>
</evidence>
<keyword evidence="7" id="KW-1015">Disulfide bond</keyword>
<sequence>MFTLDGDSSKLALSYRVQKDYPDKAAEAGGNASSCRKRNLFGAVVDFHIAHYEMLVTSAHLSTCFFSHISQRGHKMADDTSDNSEKPTSAAPAAGTEPPKKLPKGVVLGKDGKPCRSCTSFASWASQTKASLKNDPASRNMAEECPPDIETLGRGSWNLLHSIAAQYPENPTRTDQNNVRDFMRLFATLYPCWVCGEGFAKYQSRKPMPTQSRNAFGTWLCDAHNEVNRRLGKPEFDCSKWEERWRTGWKDGRCD</sequence>
<keyword evidence="4 8" id="KW-0274">FAD</keyword>
<dbReference type="InterPro" id="IPR039799">
    <property type="entry name" value="ALR/ERV"/>
</dbReference>
<dbReference type="EMBL" id="JAKWBI020000040">
    <property type="protein sequence ID" value="KAJ2904984.1"/>
    <property type="molecule type" value="Genomic_DNA"/>
</dbReference>
<comment type="caution">
    <text evidence="11">The sequence shown here is derived from an EMBL/GenBank/DDBJ whole genome shotgun (WGS) entry which is preliminary data.</text>
</comment>